<dbReference type="RefSeq" id="WP_198566710.1">
    <property type="nucleotide sequence ID" value="NZ_JACCPP010000026.1"/>
</dbReference>
<sequence>MEDTTNYLFHISKKVWKDTCNMYFKISSGSLRNYLQFYPFSKMTWNDKQYLMNDKFYSKYIKNGAIVQFTDVMRITDNYLLKKDGSFRDATLLSPILFLVLQAIGKEISLKYQNTRSTQIATYYSGNYSSMNAKYSKEYSYFYRECKRCATKYDYFIKTDISSFFVNINVDKLIEKIKVNCNDSVQLNQLKIYKEFLQYCGKGRFPLVENSIASSYLATVVYLNDSDNRLVDYLTNNLNIADFKIVRYVDDLYIFSNEFDIRSFHKIRNKYSSYLKKEDLAINSEKTKFLRSDELENEIKTSFYGEDQIEIVDDSDLNLNNIGDRFLQFLKSLNDLLADNELDYKEYKKIIDSSFKSDSNLVPDELFNKIIYDKKINSGAISVYQDPYILSELSKLIAYDDFFWVDPKRLFIMFLNTKDGKLIKPILSMLGKKKAEEWTFYDLVMAITYLTHRRTSFRNFYSHIYNIDHNLATYLDYDYTGNFKSQFESVAINNLITVTDADITSGWISYYLYFESIIEYSKNNILTSYAFFKNYFDRTTANIDFYFDENKRKRMKRRGRKGKGKGSIYSGYYKKQQLQKVYRILNKQNETDEIISKANDLRNDNPLSHAAAQLLLDIDNPSEPKTEELIATMRSLFKLLVELCNYYINKRYN</sequence>
<dbReference type="AlphaFoldDB" id="A0AAW4DSX4"/>
<dbReference type="InterPro" id="IPR041026">
    <property type="entry name" value="HEPN_AbiA_CTD"/>
</dbReference>
<reference evidence="2" key="1">
    <citation type="submission" date="2020-07" db="EMBL/GenBank/DDBJ databases">
        <title>Comparative genomics analyses of Lactobacillus crispatus isolated from different ecological niches.</title>
        <authorList>
            <person name="Mancino W."/>
            <person name="Mancabelli L."/>
            <person name="Lugli G.A."/>
            <person name="Milani C."/>
            <person name="Viappiani A."/>
            <person name="Anzalone R."/>
            <person name="Longhi G."/>
            <person name="Ventura M."/>
            <person name="Turroni F."/>
        </authorList>
    </citation>
    <scope>NUCLEOTIDE SEQUENCE</scope>
    <source>
        <strain evidence="2">LB65</strain>
    </source>
</reference>
<dbReference type="NCBIfam" id="TIGR04499">
    <property type="entry name" value="abortive_AbiA"/>
    <property type="match status" value="1"/>
</dbReference>
<gene>
    <name evidence="2" type="ORF">HYQ56_1692</name>
</gene>
<dbReference type="Pfam" id="PF00078">
    <property type="entry name" value="RVT_1"/>
    <property type="match status" value="1"/>
</dbReference>
<dbReference type="EMBL" id="JACCPP010000026">
    <property type="protein sequence ID" value="MBI1708704.1"/>
    <property type="molecule type" value="Genomic_DNA"/>
</dbReference>
<protein>
    <submittedName>
        <fullName evidence="2">AbiA family abortive infection protein</fullName>
    </submittedName>
</protein>
<organism evidence="2 3">
    <name type="scientific">Lactobacillus crispatus</name>
    <dbReference type="NCBI Taxonomy" id="47770"/>
    <lineage>
        <taxon>Bacteria</taxon>
        <taxon>Bacillati</taxon>
        <taxon>Bacillota</taxon>
        <taxon>Bacilli</taxon>
        <taxon>Lactobacillales</taxon>
        <taxon>Lactobacillaceae</taxon>
        <taxon>Lactobacillus</taxon>
    </lineage>
</organism>
<evidence type="ECO:0000313" key="3">
    <source>
        <dbReference type="Proteomes" id="UP001194414"/>
    </source>
</evidence>
<evidence type="ECO:0000313" key="2">
    <source>
        <dbReference type="EMBL" id="MBI1708704.1"/>
    </source>
</evidence>
<feature type="domain" description="Reverse transcriptase" evidence="1">
    <location>
        <begin position="1"/>
        <end position="308"/>
    </location>
</feature>
<comment type="caution">
    <text evidence="2">The sequence shown here is derived from an EMBL/GenBank/DDBJ whole genome shotgun (WGS) entry which is preliminary data.</text>
</comment>
<evidence type="ECO:0000259" key="1">
    <source>
        <dbReference type="PROSITE" id="PS50878"/>
    </source>
</evidence>
<accession>A0AAW4DSX4</accession>
<dbReference type="PROSITE" id="PS50878">
    <property type="entry name" value="RT_POL"/>
    <property type="match status" value="1"/>
</dbReference>
<dbReference type="InterPro" id="IPR030986">
    <property type="entry name" value="AbiA"/>
</dbReference>
<name>A0AAW4DSX4_9LACO</name>
<dbReference type="CDD" id="cd01646">
    <property type="entry name" value="RT_Bac_retron_I"/>
    <property type="match status" value="1"/>
</dbReference>
<proteinExistence type="predicted"/>
<dbReference type="InterPro" id="IPR000477">
    <property type="entry name" value="RT_dom"/>
</dbReference>
<dbReference type="Pfam" id="PF18732">
    <property type="entry name" value="HEPN_AbiA_CTD"/>
    <property type="match status" value="1"/>
</dbReference>
<dbReference type="Proteomes" id="UP001194414">
    <property type="component" value="Unassembled WGS sequence"/>
</dbReference>